<dbReference type="PANTHER" id="PTHR13847">
    <property type="entry name" value="SARCOSINE DEHYDROGENASE-RELATED"/>
    <property type="match status" value="1"/>
</dbReference>
<dbReference type="GO" id="GO:0005737">
    <property type="term" value="C:cytoplasm"/>
    <property type="evidence" value="ECO:0007669"/>
    <property type="project" value="TreeGrafter"/>
</dbReference>
<dbReference type="Gene3D" id="3.30.9.10">
    <property type="entry name" value="D-Amino Acid Oxidase, subunit A, domain 2"/>
    <property type="match status" value="1"/>
</dbReference>
<dbReference type="AlphaFoldDB" id="A0A937LIC1"/>
<dbReference type="Gene3D" id="3.50.50.60">
    <property type="entry name" value="FAD/NAD(P)-binding domain"/>
    <property type="match status" value="1"/>
</dbReference>
<keyword evidence="1" id="KW-0560">Oxidoreductase</keyword>
<dbReference type="Pfam" id="PF01266">
    <property type="entry name" value="DAO"/>
    <property type="match status" value="1"/>
</dbReference>
<dbReference type="PANTHER" id="PTHR13847:SF289">
    <property type="entry name" value="GLYCINE OXIDASE"/>
    <property type="match status" value="1"/>
</dbReference>
<proteinExistence type="predicted"/>
<name>A0A937LIC1_9GAMM</name>
<dbReference type="GO" id="GO:0016491">
    <property type="term" value="F:oxidoreductase activity"/>
    <property type="evidence" value="ECO:0007669"/>
    <property type="project" value="UniProtKB-KW"/>
</dbReference>
<dbReference type="InterPro" id="IPR036188">
    <property type="entry name" value="FAD/NAD-bd_sf"/>
</dbReference>
<gene>
    <name evidence="3" type="ORF">ISQ61_02065</name>
</gene>
<reference evidence="3" key="1">
    <citation type="submission" date="2020-10" db="EMBL/GenBank/DDBJ databases">
        <title>Microbiome of the Black Sea water column analyzed by genome centric metagenomics.</title>
        <authorList>
            <person name="Cabello-Yeves P.J."/>
            <person name="Callieri C."/>
            <person name="Picazo A."/>
            <person name="Mehrshad M."/>
            <person name="Haro-Moreno J.M."/>
            <person name="Roda-Garcia J."/>
            <person name="Dzembekova N."/>
            <person name="Slabakova V."/>
            <person name="Slabakova N."/>
            <person name="Moncheva S."/>
            <person name="Rodriguez-Valera F."/>
        </authorList>
    </citation>
    <scope>NUCLEOTIDE SEQUENCE</scope>
    <source>
        <strain evidence="3">BS307-5m-G47</strain>
    </source>
</reference>
<sequence length="396" mass="43674">MNRRDFLKLLALLAVSTYLGSSTSTKKDQIVIVGAGIVGSALGYELAKAGANVTLIDKAQPGSQASGNSFSWINATYPKQPYAYNFFSQLGIDAYKSLALELNFQIKWSGSLEWFANKQIETDSFKQLANIMRYKQYTPVEVISASDANQLEPKVIFKKNTKVIFSKSDGAIDALDAIHKLTNQIKQYGGKIIYPCEYLSSNYKNGKLLSVKTNQGEIEADKVIFTSGIDTNALTGQSFLKEATPGIILKSKPTKDAMNRMLIGPGIHVHQQNNGVVVIGEQTGAPPTHKERLKQKPNKFPEIIGKQHGERLLQQTNLLFQEKLNLDLDQISIGWRPLPKDGLPIIGWLPNRPNSYIATMHSGVSLAAIVAKVASQEILDGVSSTLLKEFRPSRFF</sequence>
<accession>A0A937LIC1</accession>
<feature type="domain" description="FAD dependent oxidoreductase" evidence="2">
    <location>
        <begin position="30"/>
        <end position="375"/>
    </location>
</feature>
<evidence type="ECO:0000259" key="2">
    <source>
        <dbReference type="Pfam" id="PF01266"/>
    </source>
</evidence>
<evidence type="ECO:0000313" key="3">
    <source>
        <dbReference type="EMBL" id="MBL6820015.1"/>
    </source>
</evidence>
<dbReference type="EMBL" id="JADHQA010000006">
    <property type="protein sequence ID" value="MBL6820015.1"/>
    <property type="molecule type" value="Genomic_DNA"/>
</dbReference>
<organism evidence="3 4">
    <name type="scientific">SAR86 cluster bacterium</name>
    <dbReference type="NCBI Taxonomy" id="2030880"/>
    <lineage>
        <taxon>Bacteria</taxon>
        <taxon>Pseudomonadati</taxon>
        <taxon>Pseudomonadota</taxon>
        <taxon>Gammaproteobacteria</taxon>
        <taxon>SAR86 cluster</taxon>
    </lineage>
</organism>
<dbReference type="InterPro" id="IPR006076">
    <property type="entry name" value="FAD-dep_OxRdtase"/>
</dbReference>
<comment type="caution">
    <text evidence="3">The sequence shown here is derived from an EMBL/GenBank/DDBJ whole genome shotgun (WGS) entry which is preliminary data.</text>
</comment>
<dbReference type="SUPFAM" id="SSF51905">
    <property type="entry name" value="FAD/NAD(P)-binding domain"/>
    <property type="match status" value="1"/>
</dbReference>
<dbReference type="Proteomes" id="UP000704935">
    <property type="component" value="Unassembled WGS sequence"/>
</dbReference>
<evidence type="ECO:0000313" key="4">
    <source>
        <dbReference type="Proteomes" id="UP000704935"/>
    </source>
</evidence>
<evidence type="ECO:0000256" key="1">
    <source>
        <dbReference type="ARBA" id="ARBA00023002"/>
    </source>
</evidence>
<protein>
    <submittedName>
        <fullName evidence="3">FAD-binding oxidoreductase</fullName>
    </submittedName>
</protein>